<dbReference type="Gene3D" id="2.60.40.1120">
    <property type="entry name" value="Carboxypeptidase-like, regulatory domain"/>
    <property type="match status" value="1"/>
</dbReference>
<dbReference type="Proteomes" id="UP001157915">
    <property type="component" value="Unassembled WGS sequence"/>
</dbReference>
<gene>
    <name evidence="1" type="ORF">SAMN06265367_11070</name>
</gene>
<keyword evidence="2" id="KW-1185">Reference proteome</keyword>
<organism evidence="1 2">
    <name type="scientific">Algoriphagus winogradskyi</name>
    <dbReference type="NCBI Taxonomy" id="237017"/>
    <lineage>
        <taxon>Bacteria</taxon>
        <taxon>Pseudomonadati</taxon>
        <taxon>Bacteroidota</taxon>
        <taxon>Cytophagia</taxon>
        <taxon>Cytophagales</taxon>
        <taxon>Cyclobacteriaceae</taxon>
        <taxon>Algoriphagus</taxon>
    </lineage>
</organism>
<name>A0ABY1PIP7_9BACT</name>
<dbReference type="Pfam" id="PF13715">
    <property type="entry name" value="CarbopepD_reg_2"/>
    <property type="match status" value="1"/>
</dbReference>
<dbReference type="InterPro" id="IPR008969">
    <property type="entry name" value="CarboxyPept-like_regulatory"/>
</dbReference>
<comment type="caution">
    <text evidence="1">The sequence shown here is derived from an EMBL/GenBank/DDBJ whole genome shotgun (WGS) entry which is preliminary data.</text>
</comment>
<dbReference type="RefSeq" id="WP_283414689.1">
    <property type="nucleotide sequence ID" value="NZ_FXUA01000010.1"/>
</dbReference>
<dbReference type="EMBL" id="FXUA01000010">
    <property type="protein sequence ID" value="SMP34979.1"/>
    <property type="molecule type" value="Genomic_DNA"/>
</dbReference>
<accession>A0ABY1PIP7</accession>
<proteinExistence type="predicted"/>
<evidence type="ECO:0000313" key="1">
    <source>
        <dbReference type="EMBL" id="SMP34979.1"/>
    </source>
</evidence>
<protein>
    <submittedName>
        <fullName evidence="1">CarboxypepD_reg-like domain-containing protein</fullName>
    </submittedName>
</protein>
<dbReference type="SUPFAM" id="SSF49464">
    <property type="entry name" value="Carboxypeptidase regulatory domain-like"/>
    <property type="match status" value="1"/>
</dbReference>
<evidence type="ECO:0000313" key="2">
    <source>
        <dbReference type="Proteomes" id="UP001157915"/>
    </source>
</evidence>
<reference evidence="1 2" key="1">
    <citation type="submission" date="2017-05" db="EMBL/GenBank/DDBJ databases">
        <authorList>
            <person name="Varghese N."/>
            <person name="Submissions S."/>
        </authorList>
    </citation>
    <scope>NUCLEOTIDE SEQUENCE [LARGE SCALE GENOMIC DNA]</scope>
    <source>
        <strain evidence="1 2">DSM 15360</strain>
    </source>
</reference>
<sequence>MLKSNFLRIYFFLGVILCISLSQESIAQKMERPASTPIVRGQIVDKKNSPIIGATILVDSTTKGVVSDENGFFELDLSQFKNKSITLNIGYIGKESNSIEVKIKELPKSLGQIKLKDGVL</sequence>